<keyword evidence="8" id="KW-0902">Two-component regulatory system</keyword>
<gene>
    <name evidence="11" type="ORF">SAMN05661044_03923</name>
</gene>
<keyword evidence="3" id="KW-0597">Phosphoprotein</keyword>
<dbReference type="GO" id="GO:0005524">
    <property type="term" value="F:ATP binding"/>
    <property type="evidence" value="ECO:0007669"/>
    <property type="project" value="UniProtKB-KW"/>
</dbReference>
<dbReference type="Gene3D" id="3.30.565.10">
    <property type="entry name" value="Histidine kinase-like ATPase, C-terminal domain"/>
    <property type="match status" value="1"/>
</dbReference>
<feature type="transmembrane region" description="Helical" evidence="9">
    <location>
        <begin position="12"/>
        <end position="34"/>
    </location>
</feature>
<evidence type="ECO:0000256" key="2">
    <source>
        <dbReference type="ARBA" id="ARBA00012438"/>
    </source>
</evidence>
<evidence type="ECO:0000256" key="9">
    <source>
        <dbReference type="SAM" id="Phobius"/>
    </source>
</evidence>
<dbReference type="InterPro" id="IPR050482">
    <property type="entry name" value="Sensor_HK_TwoCompSys"/>
</dbReference>
<keyword evidence="6 11" id="KW-0418">Kinase</keyword>
<protein>
    <recommendedName>
        <fullName evidence="2">histidine kinase</fullName>
        <ecNumber evidence="2">2.7.13.3</ecNumber>
    </recommendedName>
</protein>
<keyword evidence="9" id="KW-0472">Membrane</keyword>
<keyword evidence="7" id="KW-0067">ATP-binding</keyword>
<dbReference type="InterPro" id="IPR003594">
    <property type="entry name" value="HATPase_dom"/>
</dbReference>
<dbReference type="OrthoDB" id="5401121at2"/>
<organism evidence="11 12">
    <name type="scientific">Olivibacter domesticus</name>
    <name type="common">Pseudosphingobacterium domesticum</name>
    <dbReference type="NCBI Taxonomy" id="407022"/>
    <lineage>
        <taxon>Bacteria</taxon>
        <taxon>Pseudomonadati</taxon>
        <taxon>Bacteroidota</taxon>
        <taxon>Sphingobacteriia</taxon>
        <taxon>Sphingobacteriales</taxon>
        <taxon>Sphingobacteriaceae</taxon>
        <taxon>Olivibacter</taxon>
    </lineage>
</organism>
<dbReference type="InterPro" id="IPR036890">
    <property type="entry name" value="HATPase_C_sf"/>
</dbReference>
<dbReference type="RefSeq" id="WP_093327741.1">
    <property type="nucleotide sequence ID" value="NZ_FOAF01000006.1"/>
</dbReference>
<dbReference type="EC" id="2.7.13.3" evidence="2"/>
<keyword evidence="9" id="KW-0812">Transmembrane</keyword>
<dbReference type="InterPro" id="IPR005467">
    <property type="entry name" value="His_kinase_dom"/>
</dbReference>
<name>A0A1H7USR5_OLID1</name>
<dbReference type="Pfam" id="PF02518">
    <property type="entry name" value="HATPase_c"/>
    <property type="match status" value="1"/>
</dbReference>
<evidence type="ECO:0000313" key="12">
    <source>
        <dbReference type="Proteomes" id="UP000199421"/>
    </source>
</evidence>
<evidence type="ECO:0000256" key="6">
    <source>
        <dbReference type="ARBA" id="ARBA00022777"/>
    </source>
</evidence>
<evidence type="ECO:0000256" key="8">
    <source>
        <dbReference type="ARBA" id="ARBA00023012"/>
    </source>
</evidence>
<dbReference type="InterPro" id="IPR011712">
    <property type="entry name" value="Sig_transdc_His_kin_sub3_dim/P"/>
</dbReference>
<feature type="domain" description="Histidine kinase" evidence="10">
    <location>
        <begin position="176"/>
        <end position="265"/>
    </location>
</feature>
<dbReference type="GO" id="GO:0000155">
    <property type="term" value="F:phosphorelay sensor kinase activity"/>
    <property type="evidence" value="ECO:0007669"/>
    <property type="project" value="InterPro"/>
</dbReference>
<dbReference type="SUPFAM" id="SSF55874">
    <property type="entry name" value="ATPase domain of HSP90 chaperone/DNA topoisomerase II/histidine kinase"/>
    <property type="match status" value="1"/>
</dbReference>
<dbReference type="Pfam" id="PF07730">
    <property type="entry name" value="HisKA_3"/>
    <property type="match status" value="1"/>
</dbReference>
<dbReference type="EMBL" id="FOAF01000006">
    <property type="protein sequence ID" value="SEL99864.1"/>
    <property type="molecule type" value="Genomic_DNA"/>
</dbReference>
<sequence length="265" mass="29779">MDVSSKIDLQLLLLAGMLGMFMLSGVIIIFIILYQKRLYRNKLQLHQLKAEHQLALLYNNIETTEIERKRIARDLHDDIGNLFATLHLYLNQLKLSGSTFPETATPLLEESSTLISQGMEQIRRISHDLLPPGLTLFGLVPTLKDLCHKINADDFSINFVAAPIQTALPEQVSLSIYRIVQELLNNTMKHAKATKVFIHLENELEKKLTLTYEDDGIGLSNAGEISKGLGLSNMENRANMIGGHIHFVSQKHKGFTATLEVPLNK</sequence>
<reference evidence="12" key="1">
    <citation type="submission" date="2016-10" db="EMBL/GenBank/DDBJ databases">
        <authorList>
            <person name="Varghese N."/>
            <person name="Submissions S."/>
        </authorList>
    </citation>
    <scope>NUCLEOTIDE SEQUENCE [LARGE SCALE GENOMIC DNA]</scope>
    <source>
        <strain evidence="12">DSM 18733</strain>
    </source>
</reference>
<dbReference type="CDD" id="cd16917">
    <property type="entry name" value="HATPase_UhpB-NarQ-NarX-like"/>
    <property type="match status" value="1"/>
</dbReference>
<evidence type="ECO:0000256" key="1">
    <source>
        <dbReference type="ARBA" id="ARBA00000085"/>
    </source>
</evidence>
<dbReference type="STRING" id="407022.SAMN05661044_03923"/>
<evidence type="ECO:0000256" key="3">
    <source>
        <dbReference type="ARBA" id="ARBA00022553"/>
    </source>
</evidence>
<proteinExistence type="predicted"/>
<dbReference type="PANTHER" id="PTHR24421:SF10">
    <property type="entry name" value="NITRATE_NITRITE SENSOR PROTEIN NARQ"/>
    <property type="match status" value="1"/>
</dbReference>
<dbReference type="Gene3D" id="1.20.5.1930">
    <property type="match status" value="1"/>
</dbReference>
<evidence type="ECO:0000259" key="10">
    <source>
        <dbReference type="PROSITE" id="PS50109"/>
    </source>
</evidence>
<evidence type="ECO:0000256" key="4">
    <source>
        <dbReference type="ARBA" id="ARBA00022679"/>
    </source>
</evidence>
<accession>A0A1H7USR5</accession>
<dbReference type="PROSITE" id="PS50109">
    <property type="entry name" value="HIS_KIN"/>
    <property type="match status" value="1"/>
</dbReference>
<evidence type="ECO:0000256" key="7">
    <source>
        <dbReference type="ARBA" id="ARBA00022840"/>
    </source>
</evidence>
<dbReference type="SMART" id="SM00387">
    <property type="entry name" value="HATPase_c"/>
    <property type="match status" value="1"/>
</dbReference>
<keyword evidence="9" id="KW-1133">Transmembrane helix</keyword>
<keyword evidence="4" id="KW-0808">Transferase</keyword>
<evidence type="ECO:0000256" key="5">
    <source>
        <dbReference type="ARBA" id="ARBA00022741"/>
    </source>
</evidence>
<comment type="catalytic activity">
    <reaction evidence="1">
        <text>ATP + protein L-histidine = ADP + protein N-phospho-L-histidine.</text>
        <dbReference type="EC" id="2.7.13.3"/>
    </reaction>
</comment>
<dbReference type="AlphaFoldDB" id="A0A1H7USR5"/>
<dbReference type="GO" id="GO:0016020">
    <property type="term" value="C:membrane"/>
    <property type="evidence" value="ECO:0007669"/>
    <property type="project" value="InterPro"/>
</dbReference>
<keyword evidence="5" id="KW-0547">Nucleotide-binding</keyword>
<dbReference type="Proteomes" id="UP000199421">
    <property type="component" value="Unassembled WGS sequence"/>
</dbReference>
<evidence type="ECO:0000313" key="11">
    <source>
        <dbReference type="EMBL" id="SEL99864.1"/>
    </source>
</evidence>
<dbReference type="PANTHER" id="PTHR24421">
    <property type="entry name" value="NITRATE/NITRITE SENSOR PROTEIN NARX-RELATED"/>
    <property type="match status" value="1"/>
</dbReference>
<dbReference type="GO" id="GO:0046983">
    <property type="term" value="F:protein dimerization activity"/>
    <property type="evidence" value="ECO:0007669"/>
    <property type="project" value="InterPro"/>
</dbReference>
<keyword evidence="12" id="KW-1185">Reference proteome</keyword>